<keyword evidence="1" id="KW-0732">Signal</keyword>
<dbReference type="AlphaFoldDB" id="A0AAV6PEF5"/>
<sequence>MTETLTGLIFFFGFVAAPNFLFPRNDRPPFLQLNKTNHRKKERVHKELAYDCLHGNKTDSDPLFPSREVELREHWYPWKLLHKHPENVLITTVTTDFLKRCVKSGLTLYRLTV</sequence>
<reference evidence="2 3" key="1">
    <citation type="journal article" date="2021" name="Sci. Rep.">
        <title>Chromosome anchoring in Senegalese sole (Solea senegalensis) reveals sex-associated markers and genome rearrangements in flatfish.</title>
        <authorList>
            <person name="Guerrero-Cozar I."/>
            <person name="Gomez-Garrido J."/>
            <person name="Berbel C."/>
            <person name="Martinez-Blanch J.F."/>
            <person name="Alioto T."/>
            <person name="Claros M.G."/>
            <person name="Gagnaire P.A."/>
            <person name="Manchado M."/>
        </authorList>
    </citation>
    <scope>NUCLEOTIDE SEQUENCE [LARGE SCALE GENOMIC DNA]</scope>
    <source>
        <strain evidence="2">Sse05_10M</strain>
    </source>
</reference>
<protein>
    <recommendedName>
        <fullName evidence="4">Secreted protein</fullName>
    </recommendedName>
</protein>
<dbReference type="Proteomes" id="UP000693946">
    <property type="component" value="Unassembled WGS sequence"/>
</dbReference>
<gene>
    <name evidence="2" type="ORF">JOB18_000054</name>
</gene>
<dbReference type="EMBL" id="JAGKHQ010001134">
    <property type="protein sequence ID" value="KAG7460498.1"/>
    <property type="molecule type" value="Genomic_DNA"/>
</dbReference>
<comment type="caution">
    <text evidence="2">The sequence shown here is derived from an EMBL/GenBank/DDBJ whole genome shotgun (WGS) entry which is preliminary data.</text>
</comment>
<evidence type="ECO:0000313" key="2">
    <source>
        <dbReference type="EMBL" id="KAG7460498.1"/>
    </source>
</evidence>
<accession>A0AAV6PEF5</accession>
<keyword evidence="3" id="KW-1185">Reference proteome</keyword>
<proteinExistence type="predicted"/>
<organism evidence="2 3">
    <name type="scientific">Solea senegalensis</name>
    <name type="common">Senegalese sole</name>
    <dbReference type="NCBI Taxonomy" id="28829"/>
    <lineage>
        <taxon>Eukaryota</taxon>
        <taxon>Metazoa</taxon>
        <taxon>Chordata</taxon>
        <taxon>Craniata</taxon>
        <taxon>Vertebrata</taxon>
        <taxon>Euteleostomi</taxon>
        <taxon>Actinopterygii</taxon>
        <taxon>Neopterygii</taxon>
        <taxon>Teleostei</taxon>
        <taxon>Neoteleostei</taxon>
        <taxon>Acanthomorphata</taxon>
        <taxon>Carangaria</taxon>
        <taxon>Pleuronectiformes</taxon>
        <taxon>Pleuronectoidei</taxon>
        <taxon>Soleidae</taxon>
        <taxon>Solea</taxon>
    </lineage>
</organism>
<feature type="signal peptide" evidence="1">
    <location>
        <begin position="1"/>
        <end position="17"/>
    </location>
</feature>
<evidence type="ECO:0000313" key="3">
    <source>
        <dbReference type="Proteomes" id="UP000693946"/>
    </source>
</evidence>
<name>A0AAV6PEF5_SOLSE</name>
<evidence type="ECO:0000256" key="1">
    <source>
        <dbReference type="SAM" id="SignalP"/>
    </source>
</evidence>
<feature type="chain" id="PRO_5043899449" description="Secreted protein" evidence="1">
    <location>
        <begin position="18"/>
        <end position="113"/>
    </location>
</feature>
<evidence type="ECO:0008006" key="4">
    <source>
        <dbReference type="Google" id="ProtNLM"/>
    </source>
</evidence>